<comment type="caution">
    <text evidence="2">The sequence shown here is derived from an EMBL/GenBank/DDBJ whole genome shotgun (WGS) entry which is preliminary data.</text>
</comment>
<keyword evidence="3" id="KW-1185">Reference proteome</keyword>
<sequence length="126" mass="14734">MIQEQKAIQTNRELLASAYKHFNARDIDAVLNLMHRDVDWPNLMENCRAHGHAEVRDYWTRQWAILDPHVEPTDFTFESDGRTTVHVHQVVRDLTGKILVDSMVQHVYLVQEGLIRSMEIRNSEPS</sequence>
<evidence type="ECO:0000313" key="3">
    <source>
        <dbReference type="Proteomes" id="UP000535182"/>
    </source>
</evidence>
<evidence type="ECO:0000313" key="2">
    <source>
        <dbReference type="EMBL" id="MBB5326495.1"/>
    </source>
</evidence>
<dbReference type="InterPro" id="IPR032710">
    <property type="entry name" value="NTF2-like_dom_sf"/>
</dbReference>
<dbReference type="Gene3D" id="3.10.450.50">
    <property type="match status" value="1"/>
</dbReference>
<dbReference type="AlphaFoldDB" id="A0A9X0QA78"/>
<protein>
    <submittedName>
        <fullName evidence="2">Ketosteroid isomerase-like protein</fullName>
    </submittedName>
</protein>
<organism evidence="2 3">
    <name type="scientific">Tunturiibacter gelidiferens</name>
    <dbReference type="NCBI Taxonomy" id="3069689"/>
    <lineage>
        <taxon>Bacteria</taxon>
        <taxon>Pseudomonadati</taxon>
        <taxon>Acidobacteriota</taxon>
        <taxon>Terriglobia</taxon>
        <taxon>Terriglobales</taxon>
        <taxon>Acidobacteriaceae</taxon>
        <taxon>Tunturiibacter</taxon>
    </lineage>
</organism>
<dbReference type="InterPro" id="IPR037401">
    <property type="entry name" value="SnoaL-like"/>
</dbReference>
<evidence type="ECO:0000259" key="1">
    <source>
        <dbReference type="Pfam" id="PF12680"/>
    </source>
</evidence>
<reference evidence="2 3" key="1">
    <citation type="submission" date="2020-08" db="EMBL/GenBank/DDBJ databases">
        <title>Genomic Encyclopedia of Type Strains, Phase IV (KMG-V): Genome sequencing to study the core and pangenomes of soil and plant-associated prokaryotes.</title>
        <authorList>
            <person name="Whitman W."/>
        </authorList>
    </citation>
    <scope>NUCLEOTIDE SEQUENCE [LARGE SCALE GENOMIC DNA]</scope>
    <source>
        <strain evidence="2 3">X5P2</strain>
    </source>
</reference>
<accession>A0A9X0QA78</accession>
<dbReference type="EMBL" id="JACHEB010000001">
    <property type="protein sequence ID" value="MBB5326495.1"/>
    <property type="molecule type" value="Genomic_DNA"/>
</dbReference>
<dbReference type="Proteomes" id="UP000535182">
    <property type="component" value="Unassembled WGS sequence"/>
</dbReference>
<dbReference type="SUPFAM" id="SSF54427">
    <property type="entry name" value="NTF2-like"/>
    <property type="match status" value="1"/>
</dbReference>
<dbReference type="Pfam" id="PF12680">
    <property type="entry name" value="SnoaL_2"/>
    <property type="match status" value="1"/>
</dbReference>
<name>A0A9X0QA78_9BACT</name>
<gene>
    <name evidence="2" type="ORF">HDF14_000089</name>
</gene>
<proteinExistence type="predicted"/>
<feature type="domain" description="SnoaL-like" evidence="1">
    <location>
        <begin position="19"/>
        <end position="117"/>
    </location>
</feature>
<dbReference type="RefSeq" id="WP_183972492.1">
    <property type="nucleotide sequence ID" value="NZ_JACHEB010000001.1"/>
</dbReference>